<dbReference type="Proteomes" id="UP000186817">
    <property type="component" value="Unassembled WGS sequence"/>
</dbReference>
<evidence type="ECO:0000313" key="1">
    <source>
        <dbReference type="EMBL" id="OLP95022.1"/>
    </source>
</evidence>
<protein>
    <submittedName>
        <fullName evidence="1">Uncharacterized protein</fullName>
    </submittedName>
</protein>
<name>A0A1Q9DIL5_SYMMI</name>
<reference evidence="1 2" key="1">
    <citation type="submission" date="2016-02" db="EMBL/GenBank/DDBJ databases">
        <title>Genome analysis of coral dinoflagellate symbionts highlights evolutionary adaptations to a symbiotic lifestyle.</title>
        <authorList>
            <person name="Aranda M."/>
            <person name="Li Y."/>
            <person name="Liew Y.J."/>
            <person name="Baumgarten S."/>
            <person name="Simakov O."/>
            <person name="Wilson M."/>
            <person name="Piel J."/>
            <person name="Ashoor H."/>
            <person name="Bougouffa S."/>
            <person name="Bajic V.B."/>
            <person name="Ryu T."/>
            <person name="Ravasi T."/>
            <person name="Bayer T."/>
            <person name="Micklem G."/>
            <person name="Kim H."/>
            <person name="Bhak J."/>
            <person name="Lajeunesse T.C."/>
            <person name="Voolstra C.R."/>
        </authorList>
    </citation>
    <scope>NUCLEOTIDE SEQUENCE [LARGE SCALE GENOMIC DNA]</scope>
    <source>
        <strain evidence="1 2">CCMP2467</strain>
    </source>
</reference>
<dbReference type="InterPro" id="IPR011990">
    <property type="entry name" value="TPR-like_helical_dom_sf"/>
</dbReference>
<accession>A0A1Q9DIL5</accession>
<sequence length="162" mass="17417">MGMNSAAHGAAGGAAKLAFEYSLKNLLWKQAAFYAERLVAERPCDETPLPELLQTYLLGLAYFHNQGNKLPEARPLDVLAGWDLAEDALLPSSAGGNLNEVVNGAAGLFLLGQALRPLLEVLDIHVPCLAACQALVNCWSRIFDLQDMALSARGILRGVKVF</sequence>
<comment type="caution">
    <text evidence="1">The sequence shown here is derived from an EMBL/GenBank/DDBJ whole genome shotgun (WGS) entry which is preliminary data.</text>
</comment>
<dbReference type="OrthoDB" id="329563at2759"/>
<dbReference type="AlphaFoldDB" id="A0A1Q9DIL5"/>
<dbReference type="EMBL" id="LSRX01000519">
    <property type="protein sequence ID" value="OLP95022.1"/>
    <property type="molecule type" value="Genomic_DNA"/>
</dbReference>
<evidence type="ECO:0000313" key="2">
    <source>
        <dbReference type="Proteomes" id="UP000186817"/>
    </source>
</evidence>
<gene>
    <name evidence="1" type="ORF">AK812_SmicGene22908</name>
</gene>
<proteinExistence type="predicted"/>
<dbReference type="Gene3D" id="1.25.40.10">
    <property type="entry name" value="Tetratricopeptide repeat domain"/>
    <property type="match status" value="1"/>
</dbReference>
<keyword evidence="2" id="KW-1185">Reference proteome</keyword>
<organism evidence="1 2">
    <name type="scientific">Symbiodinium microadriaticum</name>
    <name type="common">Dinoflagellate</name>
    <name type="synonym">Zooxanthella microadriatica</name>
    <dbReference type="NCBI Taxonomy" id="2951"/>
    <lineage>
        <taxon>Eukaryota</taxon>
        <taxon>Sar</taxon>
        <taxon>Alveolata</taxon>
        <taxon>Dinophyceae</taxon>
        <taxon>Suessiales</taxon>
        <taxon>Symbiodiniaceae</taxon>
        <taxon>Symbiodinium</taxon>
    </lineage>
</organism>